<feature type="transmembrane region" description="Helical" evidence="2">
    <location>
        <begin position="29"/>
        <end position="50"/>
    </location>
</feature>
<keyword evidence="2" id="KW-0472">Membrane</keyword>
<reference evidence="3" key="1">
    <citation type="submission" date="2023-06" db="EMBL/GenBank/DDBJ databases">
        <authorList>
            <consortium name="Lawrence Berkeley National Laboratory"/>
            <person name="Ahrendt S."/>
            <person name="Sahu N."/>
            <person name="Indic B."/>
            <person name="Wong-Bajracharya J."/>
            <person name="Merenyi Z."/>
            <person name="Ke H.-M."/>
            <person name="Monk M."/>
            <person name="Kocsube S."/>
            <person name="Drula E."/>
            <person name="Lipzen A."/>
            <person name="Balint B."/>
            <person name="Henrissat B."/>
            <person name="Andreopoulos B."/>
            <person name="Martin F.M."/>
            <person name="Harder C.B."/>
            <person name="Rigling D."/>
            <person name="Ford K.L."/>
            <person name="Foster G.D."/>
            <person name="Pangilinan J."/>
            <person name="Papanicolaou A."/>
            <person name="Barry K."/>
            <person name="LaButti K."/>
            <person name="Viragh M."/>
            <person name="Koriabine M."/>
            <person name="Yan M."/>
            <person name="Riley R."/>
            <person name="Champramary S."/>
            <person name="Plett K.L."/>
            <person name="Tsai I.J."/>
            <person name="Slot J."/>
            <person name="Sipos G."/>
            <person name="Plett J."/>
            <person name="Nagy L.G."/>
            <person name="Grigoriev I.V."/>
        </authorList>
    </citation>
    <scope>NUCLEOTIDE SEQUENCE</scope>
    <source>
        <strain evidence="3">HWK02</strain>
    </source>
</reference>
<evidence type="ECO:0000313" key="3">
    <source>
        <dbReference type="EMBL" id="KAK0501142.1"/>
    </source>
</evidence>
<accession>A0AA39QDZ4</accession>
<feature type="transmembrane region" description="Helical" evidence="2">
    <location>
        <begin position="107"/>
        <end position="130"/>
    </location>
</feature>
<dbReference type="EMBL" id="JAUEPU010000007">
    <property type="protein sequence ID" value="KAK0501142.1"/>
    <property type="molecule type" value="Genomic_DNA"/>
</dbReference>
<organism evidence="3 4">
    <name type="scientific">Armillaria luteobubalina</name>
    <dbReference type="NCBI Taxonomy" id="153913"/>
    <lineage>
        <taxon>Eukaryota</taxon>
        <taxon>Fungi</taxon>
        <taxon>Dikarya</taxon>
        <taxon>Basidiomycota</taxon>
        <taxon>Agaricomycotina</taxon>
        <taxon>Agaricomycetes</taxon>
        <taxon>Agaricomycetidae</taxon>
        <taxon>Agaricales</taxon>
        <taxon>Marasmiineae</taxon>
        <taxon>Physalacriaceae</taxon>
        <taxon>Armillaria</taxon>
    </lineage>
</organism>
<feature type="transmembrane region" description="Helical" evidence="2">
    <location>
        <begin position="177"/>
        <end position="199"/>
    </location>
</feature>
<evidence type="ECO:0000256" key="2">
    <source>
        <dbReference type="SAM" id="Phobius"/>
    </source>
</evidence>
<evidence type="ECO:0000256" key="1">
    <source>
        <dbReference type="SAM" id="MobiDB-lite"/>
    </source>
</evidence>
<sequence>MATSTDIPPDLTYADLFQVFDDTFNSTLFTFQLLGIYTGIVVVTLWNIYINKPECTGKVMMVVILILHIGTTISIAFNWDYIYYLLITSGQSFQTKYLALSTPNVKNWGTGIPSAICTMLADAIIIWHCWIVWGKSLAIIILPTLLLLSGITFKSIATYNESAQAPLGYAYLLHMTLYTSFTLASTLLCTLLIVFHIMTVAHRAGKIGGGLKAYHHVLEVLLESSALYSISLVLNVAFYAQGEEIVYYFDHLAGITKGIAPILLIGCVAAGLAHPDDSWQGSIMSSLHFGTTSKNQTQTGPQDSMTSSILDDDLEAQQEDDNEYGHHTPAESEEEAADKSVGSQKNELDDDFNTIASVPRV</sequence>
<feature type="region of interest" description="Disordered" evidence="1">
    <location>
        <begin position="290"/>
        <end position="361"/>
    </location>
</feature>
<feature type="transmembrane region" description="Helical" evidence="2">
    <location>
        <begin position="220"/>
        <end position="240"/>
    </location>
</feature>
<name>A0AA39QDZ4_9AGAR</name>
<comment type="caution">
    <text evidence="3">The sequence shown here is derived from an EMBL/GenBank/DDBJ whole genome shotgun (WGS) entry which is preliminary data.</text>
</comment>
<feature type="transmembrane region" description="Helical" evidence="2">
    <location>
        <begin position="252"/>
        <end position="273"/>
    </location>
</feature>
<keyword evidence="2" id="KW-1133">Transmembrane helix</keyword>
<protein>
    <submittedName>
        <fullName evidence="3">Uncharacterized protein</fullName>
    </submittedName>
</protein>
<dbReference type="AlphaFoldDB" id="A0AA39QDZ4"/>
<keyword evidence="2" id="KW-0812">Transmembrane</keyword>
<keyword evidence="4" id="KW-1185">Reference proteome</keyword>
<proteinExistence type="predicted"/>
<feature type="transmembrane region" description="Helical" evidence="2">
    <location>
        <begin position="137"/>
        <end position="157"/>
    </location>
</feature>
<feature type="compositionally biased region" description="Polar residues" evidence="1">
    <location>
        <begin position="290"/>
        <end position="309"/>
    </location>
</feature>
<feature type="transmembrane region" description="Helical" evidence="2">
    <location>
        <begin position="62"/>
        <end position="87"/>
    </location>
</feature>
<feature type="compositionally biased region" description="Acidic residues" evidence="1">
    <location>
        <begin position="310"/>
        <end position="322"/>
    </location>
</feature>
<gene>
    <name evidence="3" type="ORF">EDD18DRAFT_1348645</name>
</gene>
<evidence type="ECO:0000313" key="4">
    <source>
        <dbReference type="Proteomes" id="UP001175228"/>
    </source>
</evidence>
<dbReference type="Proteomes" id="UP001175228">
    <property type="component" value="Unassembled WGS sequence"/>
</dbReference>